<dbReference type="AlphaFoldDB" id="A0A2P2IIX2"/>
<evidence type="ECO:0000313" key="1">
    <source>
        <dbReference type="EMBL" id="MBW81165.1"/>
    </source>
</evidence>
<organism evidence="1">
    <name type="scientific">Rhizophora mucronata</name>
    <name type="common">Asiatic mangrove</name>
    <dbReference type="NCBI Taxonomy" id="61149"/>
    <lineage>
        <taxon>Eukaryota</taxon>
        <taxon>Viridiplantae</taxon>
        <taxon>Streptophyta</taxon>
        <taxon>Embryophyta</taxon>
        <taxon>Tracheophyta</taxon>
        <taxon>Spermatophyta</taxon>
        <taxon>Magnoliopsida</taxon>
        <taxon>eudicotyledons</taxon>
        <taxon>Gunneridae</taxon>
        <taxon>Pentapetalae</taxon>
        <taxon>rosids</taxon>
        <taxon>fabids</taxon>
        <taxon>Malpighiales</taxon>
        <taxon>Rhizophoraceae</taxon>
        <taxon>Rhizophora</taxon>
    </lineage>
</organism>
<proteinExistence type="predicted"/>
<accession>A0A2P2IIX2</accession>
<sequence>MSNVDCILNCVQDSISIGHPDNQAYLHLPMVVCMK</sequence>
<reference evidence="1" key="1">
    <citation type="submission" date="2018-02" db="EMBL/GenBank/DDBJ databases">
        <title>Rhizophora mucronata_Transcriptome.</title>
        <authorList>
            <person name="Meera S.P."/>
            <person name="Sreeshan A."/>
            <person name="Augustine A."/>
        </authorList>
    </citation>
    <scope>NUCLEOTIDE SEQUENCE</scope>
    <source>
        <tissue evidence="1">Leaf</tissue>
    </source>
</reference>
<protein>
    <submittedName>
        <fullName evidence="1">Uncharacterized protein</fullName>
    </submittedName>
</protein>
<dbReference type="EMBL" id="GGEC01000682">
    <property type="protein sequence ID" value="MBW81165.1"/>
    <property type="molecule type" value="Transcribed_RNA"/>
</dbReference>
<name>A0A2P2IIX2_RHIMU</name>